<dbReference type="Proteomes" id="UP001157974">
    <property type="component" value="Unassembled WGS sequence"/>
</dbReference>
<organism evidence="1 2">
    <name type="scientific">Rhodosorus marinus</name>
    <dbReference type="NCBI Taxonomy" id="101924"/>
    <lineage>
        <taxon>Eukaryota</taxon>
        <taxon>Rhodophyta</taxon>
        <taxon>Stylonematophyceae</taxon>
        <taxon>Stylonematales</taxon>
        <taxon>Stylonemataceae</taxon>
        <taxon>Rhodosorus</taxon>
    </lineage>
</organism>
<proteinExistence type="predicted"/>
<dbReference type="AlphaFoldDB" id="A0AAV8ULF3"/>
<accession>A0AAV8ULF3</accession>
<dbReference type="GO" id="GO:0006281">
    <property type="term" value="P:DNA repair"/>
    <property type="evidence" value="ECO:0007669"/>
    <property type="project" value="TreeGrafter"/>
</dbReference>
<dbReference type="Gene3D" id="3.40.50.300">
    <property type="entry name" value="P-loop containing nucleotide triphosphate hydrolases"/>
    <property type="match status" value="1"/>
</dbReference>
<dbReference type="EMBL" id="JAMWBK010000010">
    <property type="protein sequence ID" value="KAJ8902002.1"/>
    <property type="molecule type" value="Genomic_DNA"/>
</dbReference>
<dbReference type="GO" id="GO:0046404">
    <property type="term" value="F:ATP-dependent polydeoxyribonucleotide 5'-hydroxyl-kinase activity"/>
    <property type="evidence" value="ECO:0007669"/>
    <property type="project" value="TreeGrafter"/>
</dbReference>
<evidence type="ECO:0000313" key="2">
    <source>
        <dbReference type="Proteomes" id="UP001157974"/>
    </source>
</evidence>
<keyword evidence="2" id="KW-1185">Reference proteome</keyword>
<reference evidence="1 2" key="1">
    <citation type="journal article" date="2023" name="Nat. Commun.">
        <title>Origin of minicircular mitochondrial genomes in red algae.</title>
        <authorList>
            <person name="Lee Y."/>
            <person name="Cho C.H."/>
            <person name="Lee Y.M."/>
            <person name="Park S.I."/>
            <person name="Yang J.H."/>
            <person name="West J.A."/>
            <person name="Bhattacharya D."/>
            <person name="Yoon H.S."/>
        </authorList>
    </citation>
    <scope>NUCLEOTIDE SEQUENCE [LARGE SCALE GENOMIC DNA]</scope>
    <source>
        <strain evidence="1 2">CCMP1338</strain>
        <tissue evidence="1">Whole cell</tissue>
    </source>
</reference>
<protein>
    <submittedName>
        <fullName evidence="1">Uncharacterized protein</fullName>
    </submittedName>
</protein>
<name>A0AAV8ULF3_9RHOD</name>
<dbReference type="InterPro" id="IPR027417">
    <property type="entry name" value="P-loop_NTPase"/>
</dbReference>
<dbReference type="PANTHER" id="PTHR12083">
    <property type="entry name" value="BIFUNCTIONAL POLYNUCLEOTIDE PHOSPHATASE/KINASE"/>
    <property type="match status" value="1"/>
</dbReference>
<dbReference type="Pfam" id="PF13671">
    <property type="entry name" value="AAA_33"/>
    <property type="match status" value="2"/>
</dbReference>
<dbReference type="GO" id="GO:0046403">
    <property type="term" value="F:polynucleotide 3'-phosphatase activity"/>
    <property type="evidence" value="ECO:0007669"/>
    <property type="project" value="TreeGrafter"/>
</dbReference>
<evidence type="ECO:0000313" key="1">
    <source>
        <dbReference type="EMBL" id="KAJ8902002.1"/>
    </source>
</evidence>
<dbReference type="SUPFAM" id="SSF52540">
    <property type="entry name" value="P-loop containing nucleoside triphosphate hydrolases"/>
    <property type="match status" value="1"/>
</dbReference>
<gene>
    <name evidence="1" type="ORF">NDN08_004203</name>
</gene>
<dbReference type="PANTHER" id="PTHR12083:SF9">
    <property type="entry name" value="BIFUNCTIONAL POLYNUCLEOTIDE PHOSPHATASE_KINASE"/>
    <property type="match status" value="1"/>
</dbReference>
<sequence length="219" mass="24897">MRICFVSPAKGFLTISYSGSTSNISRRKYNRVGMKSRKSKHLEQLLDTLKLDSEEKEVGATWKPPHVLVLVGIPGAGKTTFASRLVERGWVRVCQDVLGTRTKCERVATSSIMEGKNIVIDRCNFNRKQREPWVRIAEAGKCQIGTVVFALAWEACLERVLDRAYHETLTPERADSVIRGMASEMHLPRQEEGFDFGRIIRTRDDFESVFEEVCSEQAR</sequence>
<dbReference type="GO" id="GO:0003690">
    <property type="term" value="F:double-stranded DNA binding"/>
    <property type="evidence" value="ECO:0007669"/>
    <property type="project" value="TreeGrafter"/>
</dbReference>
<comment type="caution">
    <text evidence="1">The sequence shown here is derived from an EMBL/GenBank/DDBJ whole genome shotgun (WGS) entry which is preliminary data.</text>
</comment>